<accession>A0ABW9IQT9</accession>
<evidence type="ECO:0000313" key="4">
    <source>
        <dbReference type="Proteomes" id="UP001631993"/>
    </source>
</evidence>
<reference evidence="3 4" key="1">
    <citation type="submission" date="2024-12" db="EMBL/GenBank/DDBJ databases">
        <title>Forecasting of Potato common scab and diversities of Pathogenic streptomyces spp. in china.</title>
        <authorList>
            <person name="Handique U."/>
            <person name="Wu J."/>
        </authorList>
    </citation>
    <scope>NUCLEOTIDE SEQUENCE [LARGE SCALE GENOMIC DNA]</scope>
    <source>
        <strain evidence="3 4">ZRIMU1585</strain>
    </source>
</reference>
<sequence>MITHADDAGDGTDRAPDDPLTVILRPPNGHLAPPPGHFESVRRGAVRRRLLRTAVGVGATCAVATLAVLPLRLGGSEAPAAPTVPMAPPPASSAPAVRTPTPTPSAVPSVPSTTDPTEGNRTPEPGSDTGVPAPSPDRTESRPTATPEPSAEANAPSTAPSEAGTRR</sequence>
<feature type="transmembrane region" description="Helical" evidence="2">
    <location>
        <begin position="50"/>
        <end position="71"/>
    </location>
</feature>
<gene>
    <name evidence="3" type="ORF">ACKI1S_32425</name>
</gene>
<feature type="region of interest" description="Disordered" evidence="1">
    <location>
        <begin position="75"/>
        <end position="167"/>
    </location>
</feature>
<keyword evidence="2" id="KW-1133">Transmembrane helix</keyword>
<dbReference type="PRINTS" id="PR01217">
    <property type="entry name" value="PRICHEXTENSN"/>
</dbReference>
<comment type="caution">
    <text evidence="3">The sequence shown here is derived from an EMBL/GenBank/DDBJ whole genome shotgun (WGS) entry which is preliminary data.</text>
</comment>
<keyword evidence="2" id="KW-0812">Transmembrane</keyword>
<dbReference type="Proteomes" id="UP001631993">
    <property type="component" value="Unassembled WGS sequence"/>
</dbReference>
<name>A0ABW9IQT9_STRGJ</name>
<proteinExistence type="predicted"/>
<keyword evidence="2" id="KW-0472">Membrane</keyword>
<feature type="region of interest" description="Disordered" evidence="1">
    <location>
        <begin position="1"/>
        <end position="40"/>
    </location>
</feature>
<protein>
    <submittedName>
        <fullName evidence="3">Uncharacterized protein</fullName>
    </submittedName>
</protein>
<dbReference type="EMBL" id="JBJVNE010000018">
    <property type="protein sequence ID" value="MFM9650841.1"/>
    <property type="molecule type" value="Genomic_DNA"/>
</dbReference>
<evidence type="ECO:0000313" key="3">
    <source>
        <dbReference type="EMBL" id="MFM9650841.1"/>
    </source>
</evidence>
<dbReference type="RefSeq" id="WP_369279391.1">
    <property type="nucleotide sequence ID" value="NZ_JBJVMW010000002.1"/>
</dbReference>
<organism evidence="3 4">
    <name type="scientific">Streptomyces galilaeus</name>
    <dbReference type="NCBI Taxonomy" id="33899"/>
    <lineage>
        <taxon>Bacteria</taxon>
        <taxon>Bacillati</taxon>
        <taxon>Actinomycetota</taxon>
        <taxon>Actinomycetes</taxon>
        <taxon>Kitasatosporales</taxon>
        <taxon>Streptomycetaceae</taxon>
        <taxon>Streptomyces</taxon>
    </lineage>
</organism>
<feature type="compositionally biased region" description="Basic and acidic residues" evidence="1">
    <location>
        <begin position="1"/>
        <end position="17"/>
    </location>
</feature>
<evidence type="ECO:0000256" key="1">
    <source>
        <dbReference type="SAM" id="MobiDB-lite"/>
    </source>
</evidence>
<keyword evidence="4" id="KW-1185">Reference proteome</keyword>
<feature type="compositionally biased region" description="Low complexity" evidence="1">
    <location>
        <begin position="93"/>
        <end position="117"/>
    </location>
</feature>
<evidence type="ECO:0000256" key="2">
    <source>
        <dbReference type="SAM" id="Phobius"/>
    </source>
</evidence>